<accession>A0A2C6WLC9</accession>
<dbReference type="InterPro" id="IPR016220">
    <property type="entry name" value="Me-P-triester_DNA_alkyl-Trfase"/>
</dbReference>
<dbReference type="Proteomes" id="UP000223828">
    <property type="component" value="Unassembled WGS sequence"/>
</dbReference>
<evidence type="ECO:0000256" key="3">
    <source>
        <dbReference type="ARBA" id="ARBA00022679"/>
    </source>
</evidence>
<evidence type="ECO:0000256" key="11">
    <source>
        <dbReference type="ARBA" id="ARBA00023204"/>
    </source>
</evidence>
<dbReference type="InterPro" id="IPR018060">
    <property type="entry name" value="HTH_AraC"/>
</dbReference>
<keyword evidence="2" id="KW-0489">Methyltransferase</keyword>
<evidence type="ECO:0000256" key="6">
    <source>
        <dbReference type="ARBA" id="ARBA00022833"/>
    </source>
</evidence>
<dbReference type="InterPro" id="IPR020449">
    <property type="entry name" value="Tscrpt_reg_AraC-type_HTH"/>
</dbReference>
<dbReference type="Gene3D" id="1.10.10.60">
    <property type="entry name" value="Homeodomain-like"/>
    <property type="match status" value="2"/>
</dbReference>
<dbReference type="PROSITE" id="PS00041">
    <property type="entry name" value="HTH_ARAC_FAMILY_1"/>
    <property type="match status" value="1"/>
</dbReference>
<keyword evidence="11" id="KW-0234">DNA repair</keyword>
<keyword evidence="8" id="KW-0238">DNA-binding</keyword>
<dbReference type="AlphaFoldDB" id="A0A2C6WLC9"/>
<dbReference type="SUPFAM" id="SSF57884">
    <property type="entry name" value="Ada DNA repair protein, N-terminal domain (N-Ada 10)"/>
    <property type="match status" value="1"/>
</dbReference>
<protein>
    <submittedName>
        <fullName evidence="13">AraC family transcriptional regulator</fullName>
    </submittedName>
</protein>
<evidence type="ECO:0000256" key="1">
    <source>
        <dbReference type="ARBA" id="ARBA00001947"/>
    </source>
</evidence>
<dbReference type="GO" id="GO:0008168">
    <property type="term" value="F:methyltransferase activity"/>
    <property type="evidence" value="ECO:0007669"/>
    <property type="project" value="UniProtKB-KW"/>
</dbReference>
<proteinExistence type="predicted"/>
<evidence type="ECO:0000256" key="8">
    <source>
        <dbReference type="ARBA" id="ARBA00023125"/>
    </source>
</evidence>
<dbReference type="GO" id="GO:0008270">
    <property type="term" value="F:zinc ion binding"/>
    <property type="evidence" value="ECO:0007669"/>
    <property type="project" value="InterPro"/>
</dbReference>
<dbReference type="PRINTS" id="PR00032">
    <property type="entry name" value="HTHARAC"/>
</dbReference>
<dbReference type="InterPro" id="IPR018062">
    <property type="entry name" value="HTH_AraC-typ_CS"/>
</dbReference>
<gene>
    <name evidence="13" type="ORF">BTJ66_09865</name>
</gene>
<comment type="caution">
    <text evidence="13">The sequence shown here is derived from an EMBL/GenBank/DDBJ whole genome shotgun (WGS) entry which is preliminary data.</text>
</comment>
<keyword evidence="9" id="KW-0010">Activator</keyword>
<dbReference type="PANTHER" id="PTHR43280">
    <property type="entry name" value="ARAC-FAMILY TRANSCRIPTIONAL REGULATOR"/>
    <property type="match status" value="1"/>
</dbReference>
<sequence length="198" mass="23122">MLSLVNKELARMKKYMTQKCWESIVYNDKQADDSFVYAVKTTRIFCKPSCKARLPKKENVFIYHSGSDALDDGFRPCKKCNPLGKHSHDETWSIQIKNIVHMYYKEDMTLAQITSLCHGSPYHLSRLFKKENGITIMAYQHKLRMEEAACLLQEVSLPIRIVAQNIGYKTTSHFIKHFKKYYGQTPKAYQLSLNNRKN</sequence>
<dbReference type="InterPro" id="IPR035451">
    <property type="entry name" value="Ada-like_dom_sf"/>
</dbReference>
<evidence type="ECO:0000256" key="2">
    <source>
        <dbReference type="ARBA" id="ARBA00022603"/>
    </source>
</evidence>
<dbReference type="PIRSF" id="PIRSF000408">
    <property type="entry name" value="Alkyltransferas_AdaA"/>
    <property type="match status" value="1"/>
</dbReference>
<feature type="domain" description="HTH araC/xylS-type" evidence="12">
    <location>
        <begin position="94"/>
        <end position="192"/>
    </location>
</feature>
<keyword evidence="10" id="KW-0804">Transcription</keyword>
<evidence type="ECO:0000256" key="7">
    <source>
        <dbReference type="ARBA" id="ARBA00023015"/>
    </source>
</evidence>
<dbReference type="GO" id="GO:0006281">
    <property type="term" value="P:DNA repair"/>
    <property type="evidence" value="ECO:0007669"/>
    <property type="project" value="UniProtKB-KW"/>
</dbReference>
<evidence type="ECO:0000313" key="14">
    <source>
        <dbReference type="Proteomes" id="UP000223828"/>
    </source>
</evidence>
<dbReference type="InterPro" id="IPR004026">
    <property type="entry name" value="Ada_DNA_repair_Zn-bd"/>
</dbReference>
<evidence type="ECO:0000256" key="4">
    <source>
        <dbReference type="ARBA" id="ARBA00022723"/>
    </source>
</evidence>
<evidence type="ECO:0000256" key="5">
    <source>
        <dbReference type="ARBA" id="ARBA00022763"/>
    </source>
</evidence>
<dbReference type="GO" id="GO:0032259">
    <property type="term" value="P:methylation"/>
    <property type="evidence" value="ECO:0007669"/>
    <property type="project" value="UniProtKB-KW"/>
</dbReference>
<dbReference type="Gene3D" id="3.40.10.10">
    <property type="entry name" value="DNA Methylphosphotriester Repair Domain"/>
    <property type="match status" value="1"/>
</dbReference>
<keyword evidence="3" id="KW-0808">Transferase</keyword>
<dbReference type="GO" id="GO:0043565">
    <property type="term" value="F:sequence-specific DNA binding"/>
    <property type="evidence" value="ECO:0007669"/>
    <property type="project" value="InterPro"/>
</dbReference>
<reference evidence="14" key="1">
    <citation type="submission" date="2017-10" db="EMBL/GenBank/DDBJ databases">
        <title>Staphylococcus edaphicus sp. nov., isolated in Antarctica, harbouring mecC gene and genomic islands essential in adaptation to extreme environment.</title>
        <authorList>
            <person name="Pantucek R."/>
            <person name="Sedlacek I."/>
            <person name="Indrakova A."/>
            <person name="Vrbovska V."/>
            <person name="Maslanova I."/>
            <person name="Kovarovic V."/>
            <person name="Svec P."/>
            <person name="Kralova S."/>
            <person name="Kristofova L."/>
            <person name="Keklakova J."/>
            <person name="Petras P."/>
            <person name="Doskar J."/>
        </authorList>
    </citation>
    <scope>NUCLEOTIDE SEQUENCE [LARGE SCALE GENOMIC DNA]</scope>
    <source>
        <strain evidence="14">CCM 5085</strain>
    </source>
</reference>
<evidence type="ECO:0000256" key="10">
    <source>
        <dbReference type="ARBA" id="ARBA00023163"/>
    </source>
</evidence>
<keyword evidence="5" id="KW-0227">DNA damage</keyword>
<dbReference type="SUPFAM" id="SSF46689">
    <property type="entry name" value="Homeodomain-like"/>
    <property type="match status" value="2"/>
</dbReference>
<evidence type="ECO:0000313" key="13">
    <source>
        <dbReference type="EMBL" id="PHK49179.1"/>
    </source>
</evidence>
<keyword evidence="6" id="KW-0862">Zinc</keyword>
<keyword evidence="4" id="KW-0479">Metal-binding</keyword>
<dbReference type="Pfam" id="PF02805">
    <property type="entry name" value="Ada_Zn_binding"/>
    <property type="match status" value="1"/>
</dbReference>
<dbReference type="GO" id="GO:0003700">
    <property type="term" value="F:DNA-binding transcription factor activity"/>
    <property type="evidence" value="ECO:0007669"/>
    <property type="project" value="InterPro"/>
</dbReference>
<dbReference type="PROSITE" id="PS01124">
    <property type="entry name" value="HTH_ARAC_FAMILY_2"/>
    <property type="match status" value="1"/>
</dbReference>
<dbReference type="InterPro" id="IPR009057">
    <property type="entry name" value="Homeodomain-like_sf"/>
</dbReference>
<dbReference type="EMBL" id="MRZN01000016">
    <property type="protein sequence ID" value="PHK49179.1"/>
    <property type="molecule type" value="Genomic_DNA"/>
</dbReference>
<keyword evidence="7" id="KW-0805">Transcription regulation</keyword>
<dbReference type="PANTHER" id="PTHR43280:SF28">
    <property type="entry name" value="HTH-TYPE TRANSCRIPTIONAL ACTIVATOR RHAS"/>
    <property type="match status" value="1"/>
</dbReference>
<evidence type="ECO:0000256" key="9">
    <source>
        <dbReference type="ARBA" id="ARBA00023159"/>
    </source>
</evidence>
<dbReference type="SMART" id="SM00342">
    <property type="entry name" value="HTH_ARAC"/>
    <property type="match status" value="1"/>
</dbReference>
<comment type="cofactor">
    <cofactor evidence="1">
        <name>Zn(2+)</name>
        <dbReference type="ChEBI" id="CHEBI:29105"/>
    </cofactor>
</comment>
<name>A0A2C6WLC9_9STAP</name>
<evidence type="ECO:0000259" key="12">
    <source>
        <dbReference type="PROSITE" id="PS01124"/>
    </source>
</evidence>
<dbReference type="Pfam" id="PF12833">
    <property type="entry name" value="HTH_18"/>
    <property type="match status" value="1"/>
</dbReference>
<organism evidence="13 14">
    <name type="scientific">Staphylococcus edaphicus</name>
    <dbReference type="NCBI Taxonomy" id="1955013"/>
    <lineage>
        <taxon>Bacteria</taxon>
        <taxon>Bacillati</taxon>
        <taxon>Bacillota</taxon>
        <taxon>Bacilli</taxon>
        <taxon>Bacillales</taxon>
        <taxon>Staphylococcaceae</taxon>
        <taxon>Staphylococcus</taxon>
    </lineage>
</organism>